<dbReference type="EMBL" id="JACHIN010000008">
    <property type="protein sequence ID" value="MBB5080189.1"/>
    <property type="molecule type" value="Genomic_DNA"/>
</dbReference>
<keyword evidence="1" id="KW-0812">Transmembrane</keyword>
<comment type="caution">
    <text evidence="2">The sequence shown here is derived from an EMBL/GenBank/DDBJ whole genome shotgun (WGS) entry which is preliminary data.</text>
</comment>
<proteinExistence type="predicted"/>
<reference evidence="2 3" key="1">
    <citation type="submission" date="2020-08" db="EMBL/GenBank/DDBJ databases">
        <title>Genomic Encyclopedia of Type Strains, Phase IV (KMG-IV): sequencing the most valuable type-strain genomes for metagenomic binning, comparative biology and taxonomic classification.</title>
        <authorList>
            <person name="Goeker M."/>
        </authorList>
    </citation>
    <scope>NUCLEOTIDE SEQUENCE [LARGE SCALE GENOMIC DNA]</scope>
    <source>
        <strain evidence="2 3">DSM 45385</strain>
    </source>
</reference>
<organism evidence="2 3">
    <name type="scientific">Nonomuraea endophytica</name>
    <dbReference type="NCBI Taxonomy" id="714136"/>
    <lineage>
        <taxon>Bacteria</taxon>
        <taxon>Bacillati</taxon>
        <taxon>Actinomycetota</taxon>
        <taxon>Actinomycetes</taxon>
        <taxon>Streptosporangiales</taxon>
        <taxon>Streptosporangiaceae</taxon>
        <taxon>Nonomuraea</taxon>
    </lineage>
</organism>
<feature type="transmembrane region" description="Helical" evidence="1">
    <location>
        <begin position="35"/>
        <end position="59"/>
    </location>
</feature>
<evidence type="ECO:0000313" key="3">
    <source>
        <dbReference type="Proteomes" id="UP000568380"/>
    </source>
</evidence>
<keyword evidence="1" id="KW-1133">Transmembrane helix</keyword>
<gene>
    <name evidence="2" type="ORF">HNR40_005676</name>
</gene>
<accession>A0A7W8A616</accession>
<dbReference type="Proteomes" id="UP000568380">
    <property type="component" value="Unassembled WGS sequence"/>
</dbReference>
<keyword evidence="3" id="KW-1185">Reference proteome</keyword>
<dbReference type="RefSeq" id="WP_184966487.1">
    <property type="nucleotide sequence ID" value="NZ_JACHIN010000008.1"/>
</dbReference>
<evidence type="ECO:0000256" key="1">
    <source>
        <dbReference type="SAM" id="Phobius"/>
    </source>
</evidence>
<dbReference type="AlphaFoldDB" id="A0A7W8A616"/>
<sequence>MNNVRGIWVAIFATAGLVVAALAGALFWLGGLHPALAVAAGVGAGAGFVGLALTVANFVMRPEP</sequence>
<evidence type="ECO:0000313" key="2">
    <source>
        <dbReference type="EMBL" id="MBB5080189.1"/>
    </source>
</evidence>
<name>A0A7W8A616_9ACTN</name>
<feature type="transmembrane region" description="Helical" evidence="1">
    <location>
        <begin position="7"/>
        <end position="29"/>
    </location>
</feature>
<keyword evidence="1" id="KW-0472">Membrane</keyword>
<protein>
    <submittedName>
        <fullName evidence="2">Formate-dependent nitrite reductase membrane component NrfD</fullName>
    </submittedName>
</protein>